<dbReference type="AlphaFoldDB" id="A0A0B7BFB2"/>
<feature type="compositionally biased region" description="Basic and acidic residues" evidence="1">
    <location>
        <begin position="13"/>
        <end position="26"/>
    </location>
</feature>
<dbReference type="EMBL" id="HACG01044823">
    <property type="protein sequence ID" value="CEK91688.1"/>
    <property type="molecule type" value="Transcribed_RNA"/>
</dbReference>
<dbReference type="EMBL" id="HACG01044813">
    <property type="protein sequence ID" value="CEK91678.1"/>
    <property type="molecule type" value="Transcribed_RNA"/>
</dbReference>
<gene>
    <name evidence="3" type="primary">ORF184305</name>
    <name evidence="2" type="synonym">ORF184249</name>
</gene>
<organism evidence="3">
    <name type="scientific">Arion vulgaris</name>
    <dbReference type="NCBI Taxonomy" id="1028688"/>
    <lineage>
        <taxon>Eukaryota</taxon>
        <taxon>Metazoa</taxon>
        <taxon>Spiralia</taxon>
        <taxon>Lophotrochozoa</taxon>
        <taxon>Mollusca</taxon>
        <taxon>Gastropoda</taxon>
        <taxon>Heterobranchia</taxon>
        <taxon>Euthyneura</taxon>
        <taxon>Panpulmonata</taxon>
        <taxon>Eupulmonata</taxon>
        <taxon>Stylommatophora</taxon>
        <taxon>Helicina</taxon>
        <taxon>Arionoidea</taxon>
        <taxon>Arionidae</taxon>
        <taxon>Arion</taxon>
    </lineage>
</organism>
<evidence type="ECO:0000256" key="1">
    <source>
        <dbReference type="SAM" id="MobiDB-lite"/>
    </source>
</evidence>
<reference evidence="3" key="1">
    <citation type="submission" date="2014-12" db="EMBL/GenBank/DDBJ databases">
        <title>Insight into the proteome of Arion vulgaris.</title>
        <authorList>
            <person name="Aradska J."/>
            <person name="Bulat T."/>
            <person name="Smidak R."/>
            <person name="Sarate P."/>
            <person name="Gangsoo J."/>
            <person name="Sialana F."/>
            <person name="Bilban M."/>
            <person name="Lubec G."/>
        </authorList>
    </citation>
    <scope>NUCLEOTIDE SEQUENCE</scope>
    <source>
        <tissue evidence="3">Skin</tissue>
    </source>
</reference>
<evidence type="ECO:0000313" key="2">
    <source>
        <dbReference type="EMBL" id="CEK91678.1"/>
    </source>
</evidence>
<feature type="region of interest" description="Disordered" evidence="1">
    <location>
        <begin position="1"/>
        <end position="26"/>
    </location>
</feature>
<name>A0A0B7BFB2_9EUPU</name>
<accession>A0A0B7BFB2</accession>
<protein>
    <submittedName>
        <fullName evidence="3">Uncharacterized protein</fullName>
    </submittedName>
</protein>
<proteinExistence type="predicted"/>
<sequence length="49" mass="5691">MLEHSSDQILRISGRDKTNGSDKARDVGGYRARERYVFSRESSFASHMW</sequence>
<evidence type="ECO:0000313" key="3">
    <source>
        <dbReference type="EMBL" id="CEK91688.1"/>
    </source>
</evidence>